<dbReference type="RefSeq" id="WP_246512677.1">
    <property type="nucleotide sequence ID" value="NZ_JAGINO010000001.1"/>
</dbReference>
<gene>
    <name evidence="3" type="ORF">QO018_000276</name>
</gene>
<feature type="domain" description="Heparan-alpha-glucosaminide N-acetyltransferase catalytic" evidence="2">
    <location>
        <begin position="24"/>
        <end position="241"/>
    </location>
</feature>
<proteinExistence type="predicted"/>
<reference evidence="3 4" key="1">
    <citation type="submission" date="2023-07" db="EMBL/GenBank/DDBJ databases">
        <title>Genomic Encyclopedia of Type Strains, Phase IV (KMG-IV): sequencing the most valuable type-strain genomes for metagenomic binning, comparative biology and taxonomic classification.</title>
        <authorList>
            <person name="Goeker M."/>
        </authorList>
    </citation>
    <scope>NUCLEOTIDE SEQUENCE [LARGE SCALE GENOMIC DNA]</scope>
    <source>
        <strain evidence="3 4">DSM 19922</strain>
    </source>
</reference>
<keyword evidence="4" id="KW-1185">Reference proteome</keyword>
<evidence type="ECO:0000313" key="4">
    <source>
        <dbReference type="Proteomes" id="UP001244552"/>
    </source>
</evidence>
<feature type="transmembrane region" description="Helical" evidence="1">
    <location>
        <begin position="34"/>
        <end position="53"/>
    </location>
</feature>
<feature type="transmembrane region" description="Helical" evidence="1">
    <location>
        <begin position="188"/>
        <end position="205"/>
    </location>
</feature>
<dbReference type="InterPro" id="IPR012429">
    <property type="entry name" value="HGSNAT_cat"/>
</dbReference>
<feature type="transmembrane region" description="Helical" evidence="1">
    <location>
        <begin position="99"/>
        <end position="117"/>
    </location>
</feature>
<accession>A0ABU0MDD9</accession>
<feature type="transmembrane region" description="Helical" evidence="1">
    <location>
        <begin position="123"/>
        <end position="142"/>
    </location>
</feature>
<name>A0ABU0MDD9_9PROT</name>
<evidence type="ECO:0000256" key="1">
    <source>
        <dbReference type="SAM" id="Phobius"/>
    </source>
</evidence>
<organism evidence="3 4">
    <name type="scientific">Azospirillum picis</name>
    <dbReference type="NCBI Taxonomy" id="488438"/>
    <lineage>
        <taxon>Bacteria</taxon>
        <taxon>Pseudomonadati</taxon>
        <taxon>Pseudomonadota</taxon>
        <taxon>Alphaproteobacteria</taxon>
        <taxon>Rhodospirillales</taxon>
        <taxon>Azospirillaceae</taxon>
        <taxon>Azospirillum</taxon>
    </lineage>
</organism>
<keyword evidence="1" id="KW-0472">Membrane</keyword>
<dbReference type="EMBL" id="JAUSVU010000001">
    <property type="protein sequence ID" value="MDQ0531444.1"/>
    <property type="molecule type" value="Genomic_DNA"/>
</dbReference>
<feature type="transmembrane region" description="Helical" evidence="1">
    <location>
        <begin position="65"/>
        <end position="87"/>
    </location>
</feature>
<feature type="transmembrane region" description="Helical" evidence="1">
    <location>
        <begin position="149"/>
        <end position="168"/>
    </location>
</feature>
<evidence type="ECO:0000259" key="2">
    <source>
        <dbReference type="Pfam" id="PF07786"/>
    </source>
</evidence>
<sequence>MMPSPLHSSPLHASAPASAAPTARRPALDIARGLALVAMALYHASWDATYFGFASFDLLRDPAWLAARTTILSSFLLLAGIGLALAARGGLDRGRFLRRLGRVSAAAAAVSAVSYVLFPDSPIFFGVLHHIAVASVIGLAFVRLPAAVTLAVAAGALLAGLSLSFPLFDSPWLRWIGLVSVEPDSNDFVPLLPWIGVVLAGIAVGRHWPGIGDGAATATRAGRALAFAGRHSLAVYLLHQPLLFGVAWAAAQILPVQPPAVRDFLGSCIASCEQAGVEPAICTANCHCIRAELDRSGLWDAIAANRLDERSQLGLRSAAAACHGP</sequence>
<keyword evidence="1" id="KW-1133">Transmembrane helix</keyword>
<dbReference type="Pfam" id="PF07786">
    <property type="entry name" value="HGSNAT_cat"/>
    <property type="match status" value="1"/>
</dbReference>
<dbReference type="Proteomes" id="UP001244552">
    <property type="component" value="Unassembled WGS sequence"/>
</dbReference>
<keyword evidence="1" id="KW-0812">Transmembrane</keyword>
<comment type="caution">
    <text evidence="3">The sequence shown here is derived from an EMBL/GenBank/DDBJ whole genome shotgun (WGS) entry which is preliminary data.</text>
</comment>
<protein>
    <submittedName>
        <fullName evidence="3">Membrane protein</fullName>
    </submittedName>
</protein>
<evidence type="ECO:0000313" key="3">
    <source>
        <dbReference type="EMBL" id="MDQ0531444.1"/>
    </source>
</evidence>